<dbReference type="Pfam" id="PF01983">
    <property type="entry name" value="CofC"/>
    <property type="match status" value="1"/>
</dbReference>
<keyword evidence="4 5" id="KW-0342">GTP-binding</keyword>
<proteinExistence type="inferred from homology"/>
<comment type="similarity">
    <text evidence="5">Belongs to the CofC family.</text>
</comment>
<dbReference type="EC" id="2.7.7.105" evidence="5"/>
<accession>A0A3R8Q168</accession>
<dbReference type="PANTHER" id="PTHR40392">
    <property type="entry name" value="2-PHOSPHO-L-LACTATE GUANYLYLTRANSFERASE"/>
    <property type="match status" value="1"/>
</dbReference>
<comment type="pathway">
    <text evidence="5">Cofactor biosynthesis; coenzyme F420 biosynthesis.</text>
</comment>
<protein>
    <recommendedName>
        <fullName evidence="5">Phosphoenolpyruvate guanylyltransferase</fullName>
        <shortName evidence="5">PEP guanylyltransferase</shortName>
        <ecNumber evidence="5">2.7.7.105</ecNumber>
    </recommendedName>
</protein>
<evidence type="ECO:0000256" key="3">
    <source>
        <dbReference type="ARBA" id="ARBA00022741"/>
    </source>
</evidence>
<dbReference type="GO" id="GO:0043814">
    <property type="term" value="F:phospholactate guanylyltransferase activity"/>
    <property type="evidence" value="ECO:0007669"/>
    <property type="project" value="InterPro"/>
</dbReference>
<dbReference type="UniPathway" id="UPA00071"/>
<evidence type="ECO:0000256" key="4">
    <source>
        <dbReference type="ARBA" id="ARBA00023134"/>
    </source>
</evidence>
<name>A0A3R8Q168_9PSEU</name>
<evidence type="ECO:0000256" key="2">
    <source>
        <dbReference type="ARBA" id="ARBA00022695"/>
    </source>
</evidence>
<dbReference type="InterPro" id="IPR002835">
    <property type="entry name" value="CofC"/>
</dbReference>
<dbReference type="HAMAP" id="MF_02114">
    <property type="entry name" value="CofC"/>
    <property type="match status" value="1"/>
</dbReference>
<dbReference type="NCBIfam" id="TIGR03552">
    <property type="entry name" value="F420_cofC"/>
    <property type="match status" value="1"/>
</dbReference>
<sequence>MPIPCAFSRVFLRWRRRFLCSATATPPCLERQPNYPSPDPATSTRLQFGSPPPHRRTLTQDGPVTSDNTPGTTGVHLLVPLKPLARAKSRLLAGRGSAGHVELVTAMALDTVAAARRARGVVEVVVVSSDRALTEAFTGLGVEVVPDDPGDGLNAALRHGDEVLRARGAFRVGALQADLPALRPGELGWALRAAGTDRSFCPDLGGDGTTLLLGEPDQPLDPRFGPGSAEAHFESGAKSLLGPWESLRRDVDTEADLTAAEVVGLGPRTAARLFRSGG</sequence>
<feature type="binding site" evidence="5">
    <location>
        <position position="209"/>
    </location>
    <ligand>
        <name>phosphoenolpyruvate</name>
        <dbReference type="ChEBI" id="CHEBI:58702"/>
    </ligand>
</feature>
<dbReference type="GO" id="GO:0052645">
    <property type="term" value="P:F420-0 metabolic process"/>
    <property type="evidence" value="ECO:0007669"/>
    <property type="project" value="UniProtKB-UniRule"/>
</dbReference>
<dbReference type="GO" id="GO:0005525">
    <property type="term" value="F:GTP binding"/>
    <property type="evidence" value="ECO:0007669"/>
    <property type="project" value="UniProtKB-KW"/>
</dbReference>
<comment type="catalytic activity">
    <reaction evidence="5">
        <text>phosphoenolpyruvate + GTP + H(+) = enolpyruvoyl-2-diphospho-5'-guanosine + diphosphate</text>
        <dbReference type="Rhea" id="RHEA:30519"/>
        <dbReference type="ChEBI" id="CHEBI:15378"/>
        <dbReference type="ChEBI" id="CHEBI:33019"/>
        <dbReference type="ChEBI" id="CHEBI:37565"/>
        <dbReference type="ChEBI" id="CHEBI:58702"/>
        <dbReference type="ChEBI" id="CHEBI:143701"/>
        <dbReference type="EC" id="2.7.7.105"/>
    </reaction>
</comment>
<dbReference type="SUPFAM" id="SSF53448">
    <property type="entry name" value="Nucleotide-diphospho-sugar transferases"/>
    <property type="match status" value="1"/>
</dbReference>
<organism evidence="7 8">
    <name type="scientific">Saccharopolyspora rhizosphaerae</name>
    <dbReference type="NCBI Taxonomy" id="2492662"/>
    <lineage>
        <taxon>Bacteria</taxon>
        <taxon>Bacillati</taxon>
        <taxon>Actinomycetota</taxon>
        <taxon>Actinomycetes</taxon>
        <taxon>Pseudonocardiales</taxon>
        <taxon>Pseudonocardiaceae</taxon>
        <taxon>Saccharopolyspora</taxon>
    </lineage>
</organism>
<evidence type="ECO:0000313" key="7">
    <source>
        <dbReference type="EMBL" id="RRO16275.1"/>
    </source>
</evidence>
<dbReference type="PANTHER" id="PTHR40392:SF1">
    <property type="entry name" value="2-PHOSPHO-L-LACTATE GUANYLYLTRANSFERASE"/>
    <property type="match status" value="1"/>
</dbReference>
<dbReference type="InterPro" id="IPR029044">
    <property type="entry name" value="Nucleotide-diphossugar_trans"/>
</dbReference>
<dbReference type="OrthoDB" id="9151145at2"/>
<comment type="caution">
    <text evidence="7">The sequence shown here is derived from an EMBL/GenBank/DDBJ whole genome shotgun (WGS) entry which is preliminary data.</text>
</comment>
<evidence type="ECO:0000256" key="5">
    <source>
        <dbReference type="HAMAP-Rule" id="MF_02114"/>
    </source>
</evidence>
<evidence type="ECO:0000313" key="8">
    <source>
        <dbReference type="Proteomes" id="UP000274515"/>
    </source>
</evidence>
<comment type="function">
    <text evidence="5">Guanylyltransferase that catalyzes the activation of phosphoenolpyruvate (PEP) as enolpyruvoyl-2-diphospho-5'-guanosine, via the condensation of PEP with GTP. It is involved in the biosynthesis of coenzyme F420, a hydride carrier cofactor.</text>
</comment>
<keyword evidence="1 5" id="KW-0808">Transferase</keyword>
<evidence type="ECO:0000256" key="6">
    <source>
        <dbReference type="SAM" id="MobiDB-lite"/>
    </source>
</evidence>
<dbReference type="AlphaFoldDB" id="A0A3R8Q168"/>
<feature type="binding site" evidence="5">
    <location>
        <position position="225"/>
    </location>
    <ligand>
        <name>phosphoenolpyruvate</name>
        <dbReference type="ChEBI" id="CHEBI:58702"/>
    </ligand>
</feature>
<gene>
    <name evidence="7" type="primary">cofC</name>
    <name evidence="5" type="synonym">fbiD</name>
    <name evidence="7" type="ORF">EIL87_14635</name>
</gene>
<evidence type="ECO:0000256" key="1">
    <source>
        <dbReference type="ARBA" id="ARBA00022679"/>
    </source>
</evidence>
<feature type="binding site" evidence="5">
    <location>
        <position position="228"/>
    </location>
    <ligand>
        <name>phosphoenolpyruvate</name>
        <dbReference type="ChEBI" id="CHEBI:58702"/>
    </ligand>
</feature>
<reference evidence="7 8" key="1">
    <citation type="submission" date="2018-11" db="EMBL/GenBank/DDBJ databases">
        <title>Saccharopolyspora rhizosphaerae sp. nov., an actinomycete isolated from rhizosphere soil in Thailand.</title>
        <authorList>
            <person name="Intra B."/>
            <person name="Euanorasetr J."/>
            <person name="Take A."/>
            <person name="Inahashi Y."/>
            <person name="Mori M."/>
            <person name="Panbangred W."/>
            <person name="Matsumoto A."/>
        </authorList>
    </citation>
    <scope>NUCLEOTIDE SEQUENCE [LARGE SCALE GENOMIC DNA]</scope>
    <source>
        <strain evidence="7 8">H219</strain>
    </source>
</reference>
<keyword evidence="2 5" id="KW-0548">Nucleotidyltransferase</keyword>
<feature type="compositionally biased region" description="Polar residues" evidence="6">
    <location>
        <begin position="59"/>
        <end position="72"/>
    </location>
</feature>
<keyword evidence="3 5" id="KW-0547">Nucleotide-binding</keyword>
<dbReference type="Gene3D" id="3.90.550.10">
    <property type="entry name" value="Spore Coat Polysaccharide Biosynthesis Protein SpsA, Chain A"/>
    <property type="match status" value="1"/>
</dbReference>
<dbReference type="Proteomes" id="UP000274515">
    <property type="component" value="Unassembled WGS sequence"/>
</dbReference>
<keyword evidence="8" id="KW-1185">Reference proteome</keyword>
<feature type="region of interest" description="Disordered" evidence="6">
    <location>
        <begin position="29"/>
        <end position="75"/>
    </location>
</feature>
<dbReference type="EMBL" id="RSAA01000014">
    <property type="protein sequence ID" value="RRO16275.1"/>
    <property type="molecule type" value="Genomic_DNA"/>
</dbReference>